<organism evidence="1 2">
    <name type="scientific">Anaerococcus kampingae</name>
    <dbReference type="NCBI Taxonomy" id="3115614"/>
    <lineage>
        <taxon>Bacteria</taxon>
        <taxon>Bacillati</taxon>
        <taxon>Bacillota</taxon>
        <taxon>Tissierellia</taxon>
        <taxon>Tissierellales</taxon>
        <taxon>Peptoniphilaceae</taxon>
        <taxon>Anaerococcus</taxon>
    </lineage>
</organism>
<reference evidence="1 2" key="1">
    <citation type="journal article" date="2025" name="Anaerobe">
        <title>Description of Anaerococcus kampingiae sp. nov., Anaerococcus groningensis sp. nov., Anaerococcus martiniensis sp. nov., and Anaerococcus cruorum sp. nov., isolated from human clinical specimens.</title>
        <authorList>
            <person name="Boiten K.E."/>
            <person name="Meijer J."/>
            <person name="van Wezel E.M."/>
            <person name="Veloo A.C.M."/>
        </authorList>
    </citation>
    <scope>NUCLEOTIDE SEQUENCE [LARGE SCALE GENOMIC DNA]</scope>
    <source>
        <strain evidence="1 2">ENR0874</strain>
    </source>
</reference>
<evidence type="ECO:0008006" key="3">
    <source>
        <dbReference type="Google" id="ProtNLM"/>
    </source>
</evidence>
<evidence type="ECO:0000313" key="2">
    <source>
        <dbReference type="Proteomes" id="UP001637994"/>
    </source>
</evidence>
<dbReference type="RefSeq" id="WP_296126199.1">
    <property type="nucleotide sequence ID" value="NZ_JBGMEF010000038.1"/>
</dbReference>
<keyword evidence="2" id="KW-1185">Reference proteome</keyword>
<accession>A0ABW9MFP0</accession>
<proteinExistence type="predicted"/>
<comment type="caution">
    <text evidence="1">The sequence shown here is derived from an EMBL/GenBank/DDBJ whole genome shotgun (WGS) entry which is preliminary data.</text>
</comment>
<name>A0ABW9MFP0_9FIRM</name>
<dbReference type="EMBL" id="JBGMEF010000038">
    <property type="protein sequence ID" value="MFO3667853.1"/>
    <property type="molecule type" value="Genomic_DNA"/>
</dbReference>
<sequence>MGLFKKLAAIAAADKITDALKDDKKKRGSKMFKESNYKDKPNIISRIAKGAFLIGAGAYLLKKNKKEVKEGIDNVKGGVDRAKEKANRAKDDFIDAFNGEELE</sequence>
<evidence type="ECO:0000313" key="1">
    <source>
        <dbReference type="EMBL" id="MFO3667853.1"/>
    </source>
</evidence>
<dbReference type="Proteomes" id="UP001637994">
    <property type="component" value="Unassembled WGS sequence"/>
</dbReference>
<protein>
    <recommendedName>
        <fullName evidence="3">YtxH domain-containing protein</fullName>
    </recommendedName>
</protein>
<gene>
    <name evidence="1" type="ORF">ACCQ42_08730</name>
</gene>